<dbReference type="Pfam" id="PF05476">
    <property type="entry name" value="PET122"/>
    <property type="match status" value="1"/>
</dbReference>
<proteinExistence type="predicted"/>
<dbReference type="Proteomes" id="UP000031516">
    <property type="component" value="Unassembled WGS sequence"/>
</dbReference>
<protein>
    <submittedName>
        <fullName evidence="1">WGS project CCBQ000000000 data, contig 00223</fullName>
    </submittedName>
</protein>
<dbReference type="OrthoDB" id="4031898at2759"/>
<dbReference type="AlphaFoldDB" id="A0A0A8L4Z6"/>
<gene>
    <name evidence="1" type="ORF">KLDO_g2420</name>
</gene>
<accession>A0A0A8L4Z6</accession>
<reference evidence="1 2" key="1">
    <citation type="submission" date="2014-03" db="EMBL/GenBank/DDBJ databases">
        <title>The genome of Kluyveromyces dobzhanskii.</title>
        <authorList>
            <person name="Nystedt B."/>
            <person name="Astrom S."/>
        </authorList>
    </citation>
    <scope>NUCLEOTIDE SEQUENCE [LARGE SCALE GENOMIC DNA]</scope>
    <source>
        <strain evidence="1 2">CBS 2104</strain>
    </source>
</reference>
<sequence length="282" mass="33070">MIRLVVPDFTTLAKNCQRGDFSNVLNAMRSIPNDRINKPFLQFYLGQSTKCAHWPSVSFIWNRFVVRRDLLIVKPSVLADIAKLSMHYEKYGFTESLLKHYNRYYAFRKGIRWDGYKYMLLNAHIEMYAKKPNEEVNFKKKWHAFIIEIDNALIRFPISAFDFPNLTTSLNGIHLKRIRKWLLVDCKEGSLNQNSMPMFLNMVLLQPHVTPTEKIEVFREFIAKCSVNPTLHLQESLQILAHECSNDAMQDLLRDLQPYRMKLNAKTTRTIAIHKARSVETS</sequence>
<comment type="caution">
    <text evidence="1">The sequence shown here is derived from an EMBL/GenBank/DDBJ whole genome shotgun (WGS) entry which is preliminary data.</text>
</comment>
<keyword evidence="2" id="KW-1185">Reference proteome</keyword>
<dbReference type="InterPro" id="IPR008732">
    <property type="entry name" value="Pet122"/>
</dbReference>
<dbReference type="EMBL" id="CCBQ010000036">
    <property type="protein sequence ID" value="CDO94140.1"/>
    <property type="molecule type" value="Genomic_DNA"/>
</dbReference>
<dbReference type="GO" id="GO:0003743">
    <property type="term" value="F:translation initiation factor activity"/>
    <property type="evidence" value="ECO:0007669"/>
    <property type="project" value="InterPro"/>
</dbReference>
<name>A0A0A8L4Z6_9SACH</name>
<dbReference type="GO" id="GO:0005743">
    <property type="term" value="C:mitochondrial inner membrane"/>
    <property type="evidence" value="ECO:0007669"/>
    <property type="project" value="InterPro"/>
</dbReference>
<organism evidence="1 2">
    <name type="scientific">Kluyveromyces dobzhanskii CBS 2104</name>
    <dbReference type="NCBI Taxonomy" id="1427455"/>
    <lineage>
        <taxon>Eukaryota</taxon>
        <taxon>Fungi</taxon>
        <taxon>Dikarya</taxon>
        <taxon>Ascomycota</taxon>
        <taxon>Saccharomycotina</taxon>
        <taxon>Saccharomycetes</taxon>
        <taxon>Saccharomycetales</taxon>
        <taxon>Saccharomycetaceae</taxon>
        <taxon>Kluyveromyces</taxon>
    </lineage>
</organism>
<dbReference type="GO" id="GO:0070131">
    <property type="term" value="P:positive regulation of mitochondrial translation"/>
    <property type="evidence" value="ECO:0007669"/>
    <property type="project" value="InterPro"/>
</dbReference>
<evidence type="ECO:0000313" key="1">
    <source>
        <dbReference type="EMBL" id="CDO94140.1"/>
    </source>
</evidence>
<evidence type="ECO:0000313" key="2">
    <source>
        <dbReference type="Proteomes" id="UP000031516"/>
    </source>
</evidence>